<protein>
    <submittedName>
        <fullName evidence="3">DUF3343 domain-containing protein</fullName>
    </submittedName>
</protein>
<dbReference type="InterPro" id="IPR021778">
    <property type="entry name" value="Se/S_carrier-like"/>
</dbReference>
<feature type="domain" description="DUF8182" evidence="2">
    <location>
        <begin position="95"/>
        <end position="176"/>
    </location>
</feature>
<evidence type="ECO:0000259" key="1">
    <source>
        <dbReference type="Pfam" id="PF11823"/>
    </source>
</evidence>
<organism evidence="3">
    <name type="scientific">Desulfofervidus auxilii</name>
    <dbReference type="NCBI Taxonomy" id="1621989"/>
    <lineage>
        <taxon>Bacteria</taxon>
        <taxon>Pseudomonadati</taxon>
        <taxon>Thermodesulfobacteriota</taxon>
        <taxon>Candidatus Desulfofervidia</taxon>
        <taxon>Candidatus Desulfofervidales</taxon>
        <taxon>Candidatus Desulfofervidaceae</taxon>
        <taxon>Candidatus Desulfofervidus</taxon>
    </lineage>
</organism>
<accession>A0A7C0U3Q0</accession>
<gene>
    <name evidence="3" type="ORF">ENG63_09650</name>
</gene>
<evidence type="ECO:0000313" key="3">
    <source>
        <dbReference type="EMBL" id="HDD45104.1"/>
    </source>
</evidence>
<dbReference type="EMBL" id="DRBS01000357">
    <property type="protein sequence ID" value="HDD45104.1"/>
    <property type="molecule type" value="Genomic_DNA"/>
</dbReference>
<name>A0A7C0U3Q0_DESA2</name>
<reference evidence="3" key="1">
    <citation type="journal article" date="2020" name="mSystems">
        <title>Genome- and Community-Level Interaction Insights into Carbon Utilization and Element Cycling Functions of Hydrothermarchaeota in Hydrothermal Sediment.</title>
        <authorList>
            <person name="Zhou Z."/>
            <person name="Liu Y."/>
            <person name="Xu W."/>
            <person name="Pan J."/>
            <person name="Luo Z.H."/>
            <person name="Li M."/>
        </authorList>
    </citation>
    <scope>NUCLEOTIDE SEQUENCE [LARGE SCALE GENOMIC DNA]</scope>
    <source>
        <strain evidence="3">HyVt-233</strain>
    </source>
</reference>
<evidence type="ECO:0000259" key="2">
    <source>
        <dbReference type="Pfam" id="PF26554"/>
    </source>
</evidence>
<feature type="domain" description="Putative Se/S carrier protein-like" evidence="1">
    <location>
        <begin position="19"/>
        <end position="82"/>
    </location>
</feature>
<dbReference type="Pfam" id="PF26554">
    <property type="entry name" value="DUF8182"/>
    <property type="match status" value="1"/>
</dbReference>
<dbReference type="Proteomes" id="UP000886289">
    <property type="component" value="Unassembled WGS sequence"/>
</dbReference>
<comment type="caution">
    <text evidence="3">The sequence shown here is derived from an EMBL/GenBank/DDBJ whole genome shotgun (WGS) entry which is preliminary data.</text>
</comment>
<sequence length="177" mass="20018">MLKQIKERFFKKKDLREKGLILVENVANAMAVEEILKEHGFSVRGVAPPIYLRKGCDLAVEFDLVEQMGIERILKKIQIIYEIVSLSTSERPLEITKTKEIDNYILIRAANMKLTIEPKTGIIVNISGGGCPDIPFLSKNLIGKHLKEANKIMENGYSLCAYMLKKALEKALKIIKC</sequence>
<dbReference type="InterPro" id="IPR058495">
    <property type="entry name" value="DUF8182"/>
</dbReference>
<proteinExistence type="predicted"/>
<dbReference type="Pfam" id="PF11823">
    <property type="entry name" value="Se_S_carrier"/>
    <property type="match status" value="1"/>
</dbReference>
<dbReference type="AlphaFoldDB" id="A0A7C0U3Q0"/>